<keyword evidence="3" id="KW-1185">Reference proteome</keyword>
<keyword evidence="1" id="KW-1133">Transmembrane helix</keyword>
<feature type="transmembrane region" description="Helical" evidence="1">
    <location>
        <begin position="135"/>
        <end position="158"/>
    </location>
</feature>
<organism evidence="2 3">
    <name type="scientific">Candidatus Phytoplasma australasiaticum subsp. australasiaticum</name>
    <dbReference type="NCBI Taxonomy" id="2832407"/>
    <lineage>
        <taxon>Bacteria</taxon>
        <taxon>Bacillati</taxon>
        <taxon>Mycoplasmatota</taxon>
        <taxon>Mollicutes</taxon>
        <taxon>Acholeplasmatales</taxon>
        <taxon>Acholeplasmataceae</taxon>
        <taxon>Candidatus Phytoplasma</taxon>
        <taxon>16SrII (Peanut WB group)</taxon>
        <taxon>Candidatus Phytoplasma australasiaticum</taxon>
    </lineage>
</organism>
<dbReference type="AlphaFoldDB" id="A0A9K3WR48"/>
<feature type="transmembrane region" description="Helical" evidence="1">
    <location>
        <begin position="20"/>
        <end position="41"/>
    </location>
</feature>
<feature type="transmembrane region" description="Helical" evidence="1">
    <location>
        <begin position="100"/>
        <end position="123"/>
    </location>
</feature>
<feature type="transmembrane region" description="Helical" evidence="1">
    <location>
        <begin position="53"/>
        <end position="80"/>
    </location>
</feature>
<dbReference type="Proteomes" id="UP001170651">
    <property type="component" value="Unassembled WGS sequence"/>
</dbReference>
<evidence type="ECO:0000256" key="1">
    <source>
        <dbReference type="SAM" id="Phobius"/>
    </source>
</evidence>
<reference evidence="2 3" key="1">
    <citation type="journal article" date="2023" name="Int. J. Syst. Evol. Microbiol.">
        <title>The observation of taxonomic boundaries for the 16SrII and 16SrXXV phytoplasmas using genome-based delimitation.</title>
        <authorList>
            <person name="Rodrigues Jardim B."/>
            <person name="Tran-Nguyen L.T.T."/>
            <person name="Gambley C."/>
            <person name="Al-Sadi A.M."/>
            <person name="Al-Subhi A.M."/>
            <person name="Foissac X."/>
            <person name="Salar P."/>
            <person name="Cai H."/>
            <person name="Yang J.Y."/>
            <person name="Davis R."/>
            <person name="Jones L."/>
            <person name="Rodoni B."/>
            <person name="Constable F.E."/>
        </authorList>
    </citation>
    <scope>NUCLEOTIDE SEQUENCE [LARGE SCALE GENOMIC DNA]</scope>
    <source>
        <strain evidence="2">BAWM-OMN-P26</strain>
    </source>
</reference>
<proteinExistence type="predicted"/>
<sequence length="224" mass="26373">MFMRLLNNCILRKVVLVSYFLSLVIFIDLVFGKVLTSFLHLPLGGQLFKISLVILCLSGIYNSFLIHLLICCLYAVFHLIKSYNFFISLNQIFLLNKIQLFISCIFDYILPDLLMSLVGVFINKKVFITKNKKNIFFGLLLVYSLRSCSFFISSYWVYANMQLSLSNVWYDWFFNLFHVKNVNNQILLICLTYCLGIFIINFILSNILLFFILSKITYFFDKYL</sequence>
<feature type="transmembrane region" description="Helical" evidence="1">
    <location>
        <begin position="186"/>
        <end position="213"/>
    </location>
</feature>
<name>A0A9K3WR48_9MOLU</name>
<keyword evidence="1" id="KW-0472">Membrane</keyword>
<gene>
    <name evidence="2" type="ORF">OC696_01045</name>
</gene>
<accession>A0A9K3WR48</accession>
<keyword evidence="1" id="KW-0812">Transmembrane</keyword>
<evidence type="ECO:0000313" key="3">
    <source>
        <dbReference type="Proteomes" id="UP001170651"/>
    </source>
</evidence>
<dbReference type="RefSeq" id="WP_193622090.1">
    <property type="nucleotide sequence ID" value="NZ_JALQCT010000009.1"/>
</dbReference>
<comment type="caution">
    <text evidence="2">The sequence shown here is derived from an EMBL/GenBank/DDBJ whole genome shotgun (WGS) entry which is preliminary data.</text>
</comment>
<protein>
    <submittedName>
        <fullName evidence="2">Uncharacterized protein</fullName>
    </submittedName>
</protein>
<dbReference type="Gene3D" id="1.10.1760.20">
    <property type="match status" value="1"/>
</dbReference>
<evidence type="ECO:0000313" key="2">
    <source>
        <dbReference type="EMBL" id="MDO8054458.1"/>
    </source>
</evidence>
<dbReference type="EMBL" id="JAOSIW010000005">
    <property type="protein sequence ID" value="MDO8054458.1"/>
    <property type="molecule type" value="Genomic_DNA"/>
</dbReference>